<proteinExistence type="predicted"/>
<reference evidence="1 2" key="1">
    <citation type="submission" date="2020-08" db="EMBL/GenBank/DDBJ databases">
        <authorList>
            <person name="Liu C."/>
            <person name="Sun Q."/>
        </authorList>
    </citation>
    <scope>NUCLEOTIDE SEQUENCE [LARGE SCALE GENOMIC DNA]</scope>
    <source>
        <strain evidence="1 2">NSJ-45</strain>
    </source>
</reference>
<name>A0ABR7K3D7_9FIRM</name>
<protein>
    <submittedName>
        <fullName evidence="1">Uncharacterized protein</fullName>
    </submittedName>
</protein>
<evidence type="ECO:0000313" key="1">
    <source>
        <dbReference type="EMBL" id="MBC6003379.1"/>
    </source>
</evidence>
<dbReference type="Proteomes" id="UP000611796">
    <property type="component" value="Unassembled WGS sequence"/>
</dbReference>
<sequence>MKDVEIIGWSSNVEAIIFYPQNSKTWHTYVMDSFTIKKSNITEINNHDIVELHMNYKLGSPKLSKLNKRLVNYDNGYMEIIVRNRVYKINDFYFKQELEGSIVFEVCGLISKEDRDYNKYPSRKKSNEDIKIEKLNVELNKKDNKNKGIKIKRITKSEQILRELDFGRGMTTDILIDRIKELDKIIPGRYEGYLVNKGKEEMFYSDIFVENLLRKEFNKYLDDGKVVI</sequence>
<keyword evidence="2" id="KW-1185">Reference proteome</keyword>
<accession>A0ABR7K3D7</accession>
<comment type="caution">
    <text evidence="1">The sequence shown here is derived from an EMBL/GenBank/DDBJ whole genome shotgun (WGS) entry which is preliminary data.</text>
</comment>
<evidence type="ECO:0000313" key="2">
    <source>
        <dbReference type="Proteomes" id="UP000611796"/>
    </source>
</evidence>
<organism evidence="1 2">
    <name type="scientific">Paeniclostridium hominis</name>
    <dbReference type="NCBI Taxonomy" id="2764329"/>
    <lineage>
        <taxon>Bacteria</taxon>
        <taxon>Bacillati</taxon>
        <taxon>Bacillota</taxon>
        <taxon>Clostridia</taxon>
        <taxon>Peptostreptococcales</taxon>
        <taxon>Peptostreptococcaceae</taxon>
        <taxon>Paeniclostridium</taxon>
    </lineage>
</organism>
<gene>
    <name evidence="1" type="ORF">H8891_06165</name>
</gene>
<dbReference type="EMBL" id="JACRWD010000001">
    <property type="protein sequence ID" value="MBC6003379.1"/>
    <property type="molecule type" value="Genomic_DNA"/>
</dbReference>
<dbReference type="RefSeq" id="WP_187005638.1">
    <property type="nucleotide sequence ID" value="NZ_JACRWD010000001.1"/>
</dbReference>